<evidence type="ECO:0000256" key="5">
    <source>
        <dbReference type="SAM" id="MobiDB-lite"/>
    </source>
</evidence>
<proteinExistence type="predicted"/>
<feature type="domain" description="Zn(2)-C6 fungal-type" evidence="7">
    <location>
        <begin position="42"/>
        <end position="72"/>
    </location>
</feature>
<feature type="region of interest" description="Disordered" evidence="5">
    <location>
        <begin position="103"/>
        <end position="137"/>
    </location>
</feature>
<dbReference type="PANTHER" id="PTHR47785:SF5">
    <property type="entry name" value="ZN(II)2CYS6 TRANSCRIPTION FACTOR (EUROFUNG)"/>
    <property type="match status" value="1"/>
</dbReference>
<organism evidence="8 9">
    <name type="scientific">Aspergillus versicolor CBS 583.65</name>
    <dbReference type="NCBI Taxonomy" id="1036611"/>
    <lineage>
        <taxon>Eukaryota</taxon>
        <taxon>Fungi</taxon>
        <taxon>Dikarya</taxon>
        <taxon>Ascomycota</taxon>
        <taxon>Pezizomycotina</taxon>
        <taxon>Eurotiomycetes</taxon>
        <taxon>Eurotiomycetidae</taxon>
        <taxon>Eurotiales</taxon>
        <taxon>Aspergillaceae</taxon>
        <taxon>Aspergillus</taxon>
        <taxon>Aspergillus subgen. Nidulantes</taxon>
    </lineage>
</organism>
<dbReference type="GO" id="GO:0008270">
    <property type="term" value="F:zinc ion binding"/>
    <property type="evidence" value="ECO:0007669"/>
    <property type="project" value="InterPro"/>
</dbReference>
<dbReference type="GO" id="GO:0003677">
    <property type="term" value="F:DNA binding"/>
    <property type="evidence" value="ECO:0007669"/>
    <property type="project" value="UniProtKB-KW"/>
</dbReference>
<keyword evidence="6" id="KW-1133">Transmembrane helix</keyword>
<evidence type="ECO:0000256" key="6">
    <source>
        <dbReference type="SAM" id="Phobius"/>
    </source>
</evidence>
<keyword evidence="4" id="KW-0539">Nucleus</keyword>
<protein>
    <recommendedName>
        <fullName evidence="7">Zn(2)-C6 fungal-type domain-containing protein</fullName>
    </recommendedName>
</protein>
<dbReference type="OrthoDB" id="4356994at2759"/>
<dbReference type="CDD" id="cd00067">
    <property type="entry name" value="GAL4"/>
    <property type="match status" value="1"/>
</dbReference>
<evidence type="ECO:0000313" key="9">
    <source>
        <dbReference type="Proteomes" id="UP000184073"/>
    </source>
</evidence>
<keyword evidence="2" id="KW-0238">DNA-binding</keyword>
<dbReference type="CDD" id="cd12148">
    <property type="entry name" value="fungal_TF_MHR"/>
    <property type="match status" value="1"/>
</dbReference>
<dbReference type="EMBL" id="KV878125">
    <property type="protein sequence ID" value="OJI95997.1"/>
    <property type="molecule type" value="Genomic_DNA"/>
</dbReference>
<gene>
    <name evidence="8" type="ORF">ASPVEDRAFT_181215</name>
</gene>
<name>A0A1L9P381_ASPVE</name>
<accession>A0A1L9P381</accession>
<dbReference type="Gene3D" id="4.10.240.10">
    <property type="entry name" value="Zn(2)-C6 fungal-type DNA-binding domain"/>
    <property type="match status" value="1"/>
</dbReference>
<evidence type="ECO:0000256" key="3">
    <source>
        <dbReference type="ARBA" id="ARBA00023163"/>
    </source>
</evidence>
<reference evidence="9" key="1">
    <citation type="journal article" date="2017" name="Genome Biol.">
        <title>Comparative genomics reveals high biological diversity and specific adaptations in the industrially and medically important fungal genus Aspergillus.</title>
        <authorList>
            <person name="de Vries R.P."/>
            <person name="Riley R."/>
            <person name="Wiebenga A."/>
            <person name="Aguilar-Osorio G."/>
            <person name="Amillis S."/>
            <person name="Uchima C.A."/>
            <person name="Anderluh G."/>
            <person name="Asadollahi M."/>
            <person name="Askin M."/>
            <person name="Barry K."/>
            <person name="Battaglia E."/>
            <person name="Bayram O."/>
            <person name="Benocci T."/>
            <person name="Braus-Stromeyer S.A."/>
            <person name="Caldana C."/>
            <person name="Canovas D."/>
            <person name="Cerqueira G.C."/>
            <person name="Chen F."/>
            <person name="Chen W."/>
            <person name="Choi C."/>
            <person name="Clum A."/>
            <person name="Dos Santos R.A."/>
            <person name="Damasio A.R."/>
            <person name="Diallinas G."/>
            <person name="Emri T."/>
            <person name="Fekete E."/>
            <person name="Flipphi M."/>
            <person name="Freyberg S."/>
            <person name="Gallo A."/>
            <person name="Gournas C."/>
            <person name="Habgood R."/>
            <person name="Hainaut M."/>
            <person name="Harispe M.L."/>
            <person name="Henrissat B."/>
            <person name="Hilden K.S."/>
            <person name="Hope R."/>
            <person name="Hossain A."/>
            <person name="Karabika E."/>
            <person name="Karaffa L."/>
            <person name="Karanyi Z."/>
            <person name="Krasevec N."/>
            <person name="Kuo A."/>
            <person name="Kusch H."/>
            <person name="LaButti K."/>
            <person name="Lagendijk E.L."/>
            <person name="Lapidus A."/>
            <person name="Levasseur A."/>
            <person name="Lindquist E."/>
            <person name="Lipzen A."/>
            <person name="Logrieco A.F."/>
            <person name="MacCabe A."/>
            <person name="Maekelae M.R."/>
            <person name="Malavazi I."/>
            <person name="Melin P."/>
            <person name="Meyer V."/>
            <person name="Mielnichuk N."/>
            <person name="Miskei M."/>
            <person name="Molnar A.P."/>
            <person name="Mule G."/>
            <person name="Ngan C.Y."/>
            <person name="Orejas M."/>
            <person name="Orosz E."/>
            <person name="Ouedraogo J.P."/>
            <person name="Overkamp K.M."/>
            <person name="Park H.-S."/>
            <person name="Perrone G."/>
            <person name="Piumi F."/>
            <person name="Punt P.J."/>
            <person name="Ram A.F."/>
            <person name="Ramon A."/>
            <person name="Rauscher S."/>
            <person name="Record E."/>
            <person name="Riano-Pachon D.M."/>
            <person name="Robert V."/>
            <person name="Roehrig J."/>
            <person name="Ruller R."/>
            <person name="Salamov A."/>
            <person name="Salih N.S."/>
            <person name="Samson R.A."/>
            <person name="Sandor E."/>
            <person name="Sanguinetti M."/>
            <person name="Schuetze T."/>
            <person name="Sepcic K."/>
            <person name="Shelest E."/>
            <person name="Sherlock G."/>
            <person name="Sophianopoulou V."/>
            <person name="Squina F.M."/>
            <person name="Sun H."/>
            <person name="Susca A."/>
            <person name="Todd R.B."/>
            <person name="Tsang A."/>
            <person name="Unkles S.E."/>
            <person name="van de Wiele N."/>
            <person name="van Rossen-Uffink D."/>
            <person name="Oliveira J.V."/>
            <person name="Vesth T.C."/>
            <person name="Visser J."/>
            <person name="Yu J.-H."/>
            <person name="Zhou M."/>
            <person name="Andersen M.R."/>
            <person name="Archer D.B."/>
            <person name="Baker S.E."/>
            <person name="Benoit I."/>
            <person name="Brakhage A.A."/>
            <person name="Braus G.H."/>
            <person name="Fischer R."/>
            <person name="Frisvad J.C."/>
            <person name="Goldman G.H."/>
            <person name="Houbraken J."/>
            <person name="Oakley B."/>
            <person name="Pocsi I."/>
            <person name="Scazzocchio C."/>
            <person name="Seiboth B."/>
            <person name="vanKuyk P.A."/>
            <person name="Wortman J."/>
            <person name="Dyer P.S."/>
            <person name="Grigoriev I.V."/>
        </authorList>
    </citation>
    <scope>NUCLEOTIDE SEQUENCE [LARGE SCALE GENOMIC DNA]</scope>
    <source>
        <strain evidence="9">CBS 583.65</strain>
    </source>
</reference>
<dbReference type="Proteomes" id="UP000184073">
    <property type="component" value="Unassembled WGS sequence"/>
</dbReference>
<feature type="region of interest" description="Disordered" evidence="5">
    <location>
        <begin position="1"/>
        <end position="34"/>
    </location>
</feature>
<dbReference type="PROSITE" id="PS00463">
    <property type="entry name" value="ZN2_CY6_FUNGAL_1"/>
    <property type="match status" value="1"/>
</dbReference>
<dbReference type="RefSeq" id="XP_040661760.1">
    <property type="nucleotide sequence ID" value="XM_040808872.1"/>
</dbReference>
<dbReference type="AlphaFoldDB" id="A0A1L9P381"/>
<dbReference type="PANTHER" id="PTHR47785">
    <property type="entry name" value="ZN(II)2CYS6 TRANSCRIPTION FACTOR (EUROFUNG)-RELATED-RELATED"/>
    <property type="match status" value="1"/>
</dbReference>
<keyword evidence="6" id="KW-0812">Transmembrane</keyword>
<evidence type="ECO:0000256" key="2">
    <source>
        <dbReference type="ARBA" id="ARBA00023125"/>
    </source>
</evidence>
<dbReference type="STRING" id="1036611.A0A1L9P381"/>
<evidence type="ECO:0000313" key="8">
    <source>
        <dbReference type="EMBL" id="OJI95997.1"/>
    </source>
</evidence>
<keyword evidence="3" id="KW-0804">Transcription</keyword>
<evidence type="ECO:0000259" key="7">
    <source>
        <dbReference type="PROSITE" id="PS50048"/>
    </source>
</evidence>
<sequence length="634" mass="71249">MQQMSPHRSVEDADGAGDPPAAKRPRVSAPRSAYPRRRAVAACQLCRMRKSKCDNQRPSCGTCTSLQFQCVYQDTSTDFSSFDPASLAILDRVNYAIRLIEQSPGTPRTSFPDTPGGARNVPQESGESAGSNLTLTTSPSETIYKSTEYTFLLEAQQLQAKCASGRVLKWPSLSGLCDPNELDKLFFNPSCPEETVEQGVSSRGRGIREEDVPLLVENFLENVHTKNPILDPHELRNLSRRIEEDGFRWDGPSCLILITCALGTVARPFCLDTPGPQDRSHQDGRDYVTAESYYNAARKRIGLLGPSIIAIQCAFLVGVYEMYTMRPLRASLSFNRACTYFQTHLKSSSFNQSVEQSSETVRSRLYWSCLKSDCEMREEIALPPTELAKVEYSDAFPSPPESVLYPDGGTQVGSTTNLAASSERSWYYYLSEVAGRRMLNRITATLYPLDPDEWTKMPIHNLQRIAEELDAQAVQWLENFPPMFQSNGADTADELSYFLHARYLDLRERIWRPFLYLAAHSSPRDPNMPIYAQNANLCLENISNHLRNCFTRHRHHGSWFAARNLFTKGLLVLVAARSQNIAMPSDWTTMMDNCIAGIAYWEDEAPDLRTARLALQHIYQSVNPPVPAFGSPTQ</sequence>
<dbReference type="GO" id="GO:0000981">
    <property type="term" value="F:DNA-binding transcription factor activity, RNA polymerase II-specific"/>
    <property type="evidence" value="ECO:0007669"/>
    <property type="project" value="InterPro"/>
</dbReference>
<dbReference type="Pfam" id="PF00172">
    <property type="entry name" value="Zn_clus"/>
    <property type="match status" value="1"/>
</dbReference>
<keyword evidence="6" id="KW-0472">Membrane</keyword>
<dbReference type="InterPro" id="IPR001138">
    <property type="entry name" value="Zn2Cys6_DnaBD"/>
</dbReference>
<dbReference type="GeneID" id="63724383"/>
<dbReference type="SMART" id="SM00066">
    <property type="entry name" value="GAL4"/>
    <property type="match status" value="1"/>
</dbReference>
<feature type="transmembrane region" description="Helical" evidence="6">
    <location>
        <begin position="301"/>
        <end position="323"/>
    </location>
</feature>
<feature type="compositionally biased region" description="Polar residues" evidence="5">
    <location>
        <begin position="122"/>
        <end position="137"/>
    </location>
</feature>
<evidence type="ECO:0000256" key="1">
    <source>
        <dbReference type="ARBA" id="ARBA00023015"/>
    </source>
</evidence>
<evidence type="ECO:0000256" key="4">
    <source>
        <dbReference type="ARBA" id="ARBA00023242"/>
    </source>
</evidence>
<dbReference type="SUPFAM" id="SSF57701">
    <property type="entry name" value="Zn2/Cys6 DNA-binding domain"/>
    <property type="match status" value="1"/>
</dbReference>
<dbReference type="InterPro" id="IPR053181">
    <property type="entry name" value="EcdB-like_regulator"/>
</dbReference>
<keyword evidence="1" id="KW-0805">Transcription regulation</keyword>
<keyword evidence="9" id="KW-1185">Reference proteome</keyword>
<dbReference type="PROSITE" id="PS50048">
    <property type="entry name" value="ZN2_CY6_FUNGAL_2"/>
    <property type="match status" value="1"/>
</dbReference>
<dbReference type="InterPro" id="IPR036864">
    <property type="entry name" value="Zn2-C6_fun-type_DNA-bd_sf"/>
</dbReference>
<dbReference type="VEuPathDB" id="FungiDB:ASPVEDRAFT_181215"/>
<feature type="compositionally biased region" description="Polar residues" evidence="5">
    <location>
        <begin position="103"/>
        <end position="112"/>
    </location>
</feature>